<dbReference type="Proteomes" id="UP000051952">
    <property type="component" value="Unassembled WGS sequence"/>
</dbReference>
<dbReference type="OrthoDB" id="273147at2759"/>
<dbReference type="SUPFAM" id="SSF52113">
    <property type="entry name" value="BRCT domain"/>
    <property type="match status" value="1"/>
</dbReference>
<proteinExistence type="predicted"/>
<reference evidence="3" key="1">
    <citation type="submission" date="2015-09" db="EMBL/GenBank/DDBJ databases">
        <authorList>
            <consortium name="Pathogen Informatics"/>
        </authorList>
    </citation>
    <scope>NUCLEOTIDE SEQUENCE [LARGE SCALE GENOMIC DNA]</scope>
    <source>
        <strain evidence="3">Lake Konstanz</strain>
    </source>
</reference>
<dbReference type="VEuPathDB" id="TriTrypDB:BSAL_42920"/>
<feature type="compositionally biased region" description="Polar residues" evidence="1">
    <location>
        <begin position="23"/>
        <end position="54"/>
    </location>
</feature>
<evidence type="ECO:0008006" key="4">
    <source>
        <dbReference type="Google" id="ProtNLM"/>
    </source>
</evidence>
<feature type="region of interest" description="Disordered" evidence="1">
    <location>
        <begin position="212"/>
        <end position="248"/>
    </location>
</feature>
<accession>A0A0S4JTB5</accession>
<dbReference type="InterPro" id="IPR036420">
    <property type="entry name" value="BRCT_dom_sf"/>
</dbReference>
<feature type="region of interest" description="Disordered" evidence="1">
    <location>
        <begin position="167"/>
        <end position="191"/>
    </location>
</feature>
<sequence length="551" mass="58117">MFQELLKEISNNPQSARMLQEALANQQQHLSTLGPVSSASSTISTAMPSTSTTRGGAVATNPKPIASAGKPSQRSDSSSVVQQLQQDVAWWKQRALESHRRLLILQEQSFISATRAHHDAPFLDWPDGDELSMVEDLEEDDQGAAAEHAPSEAVDRFRSGSAVEIPDSRRGRRLEVGGNPPSSVRSASQLIRGGGGMPAMVVVPSPGPLVYHGIPPRSGAPSNQLKSRRTPRTPSLTAADRVDRGGYPVASHSRSIAIGSSPVVAPPLPAPLQRADVIAHTGYPAANPYGTNAAYHSASAVIAARQAAAAARPPVHHFSARSPAPNPPQAHHSTFAQGNRSGAPMRSGLGGVEAESRGASSAASSVAGALRAVRAGGTRSPSPQNPKRGSNSFRNLILSGVSAEEREAVTQAIGHLTNARLVGSDTSDTLPSLVTHVVTPGGGLRSFKALCAYVSAKYVITPQYVIDSAKAGYWLEELDFPTSHFIPTKPLEHQQFLVTMDDASLCDLVKRVIVYGGGSILHTARKTLADDVVVIRGAQELLDFIATKSQT</sequence>
<evidence type="ECO:0000313" key="3">
    <source>
        <dbReference type="Proteomes" id="UP000051952"/>
    </source>
</evidence>
<feature type="region of interest" description="Disordered" evidence="1">
    <location>
        <begin position="316"/>
        <end position="357"/>
    </location>
</feature>
<gene>
    <name evidence="2" type="ORF">BSAL_42920</name>
</gene>
<keyword evidence="3" id="KW-1185">Reference proteome</keyword>
<feature type="compositionally biased region" description="Polar residues" evidence="1">
    <location>
        <begin position="180"/>
        <end position="189"/>
    </location>
</feature>
<evidence type="ECO:0000256" key="1">
    <source>
        <dbReference type="SAM" id="MobiDB-lite"/>
    </source>
</evidence>
<name>A0A0S4JTB5_BODSA</name>
<feature type="compositionally biased region" description="Polar residues" evidence="1">
    <location>
        <begin position="331"/>
        <end position="340"/>
    </location>
</feature>
<feature type="region of interest" description="Disordered" evidence="1">
    <location>
        <begin position="374"/>
        <end position="393"/>
    </location>
</feature>
<protein>
    <recommendedName>
        <fullName evidence="4">BRCT domain-containing protein</fullName>
    </recommendedName>
</protein>
<evidence type="ECO:0000313" key="2">
    <source>
        <dbReference type="EMBL" id="CUG93446.1"/>
    </source>
</evidence>
<dbReference type="AlphaFoldDB" id="A0A0S4JTB5"/>
<organism evidence="2 3">
    <name type="scientific">Bodo saltans</name>
    <name type="common">Flagellated protozoan</name>
    <dbReference type="NCBI Taxonomy" id="75058"/>
    <lineage>
        <taxon>Eukaryota</taxon>
        <taxon>Discoba</taxon>
        <taxon>Euglenozoa</taxon>
        <taxon>Kinetoplastea</taxon>
        <taxon>Metakinetoplastina</taxon>
        <taxon>Eubodonida</taxon>
        <taxon>Bodonidae</taxon>
        <taxon>Bodo</taxon>
    </lineage>
</organism>
<dbReference type="Gene3D" id="3.40.50.10190">
    <property type="entry name" value="BRCT domain"/>
    <property type="match status" value="1"/>
</dbReference>
<dbReference type="EMBL" id="CYKH01002155">
    <property type="protein sequence ID" value="CUG93446.1"/>
    <property type="molecule type" value="Genomic_DNA"/>
</dbReference>
<feature type="compositionally biased region" description="Polar residues" evidence="1">
    <location>
        <begin position="379"/>
        <end position="393"/>
    </location>
</feature>
<feature type="region of interest" description="Disordered" evidence="1">
    <location>
        <begin position="23"/>
        <end position="80"/>
    </location>
</feature>